<evidence type="ECO:0000313" key="2">
    <source>
        <dbReference type="EMBL" id="BAI97449.1"/>
    </source>
</evidence>
<dbReference type="eggNOG" id="COG2374">
    <property type="taxonomic scope" value="Bacteria"/>
</dbReference>
<dbReference type="Pfam" id="PF00932">
    <property type="entry name" value="LTD"/>
    <property type="match status" value="1"/>
</dbReference>
<dbReference type="KEGG" id="sjp:SJA_C1-26150"/>
<dbReference type="HOGENOM" id="CLU_586480_0_0_5"/>
<dbReference type="eggNOG" id="COG0613">
    <property type="taxonomic scope" value="Bacteria"/>
</dbReference>
<dbReference type="Gene3D" id="3.20.20.140">
    <property type="entry name" value="Metal-dependent hydrolases"/>
    <property type="match status" value="1"/>
</dbReference>
<dbReference type="InterPro" id="IPR036415">
    <property type="entry name" value="Lamin_tail_dom_sf"/>
</dbReference>
<dbReference type="EMBL" id="AP010803">
    <property type="protein sequence ID" value="BAI97449.1"/>
    <property type="molecule type" value="Genomic_DNA"/>
</dbReference>
<dbReference type="Proteomes" id="UP000007753">
    <property type="component" value="Chromosome 1"/>
</dbReference>
<gene>
    <name evidence="2" type="ordered locus">SJA_C1-26150</name>
</gene>
<keyword evidence="3" id="KW-1185">Reference proteome</keyword>
<dbReference type="SUPFAM" id="SSF74853">
    <property type="entry name" value="Lamin A/C globular tail domain"/>
    <property type="match status" value="1"/>
</dbReference>
<dbReference type="AlphaFoldDB" id="D4Z4B7"/>
<feature type="domain" description="LTD" evidence="1">
    <location>
        <begin position="356"/>
        <end position="452"/>
    </location>
</feature>
<dbReference type="InterPro" id="IPR016195">
    <property type="entry name" value="Pol/histidinol_Pase-like"/>
</dbReference>
<sequence>MACAAGLDFFAITEHNHPKGDGSGDRRDGILIATQPALYRTAPNSLVKMADAADQPGACVTLYGQEFSTISSGNHVNIFDIDQVIDVPNGRFDLLLEWLRLHPDAGGGGPLVQFNHPESGRRSLKDYGRDDFSGGEENWVQAMAPHVSLIEIMNAPALQDGQHQRTSIREGQYFRYLNLGFHLAPSVGQDNHYRNWGISTDARVAVIAADFSRRGIINALKARHAYATEDKNLRVLFRSGNALQGDIIDPPTLGAELPLTVEIVDDDEPDAIYRVDVFKDVAGGKPASAPVETFELVGNQAAPVPLEGIRLEALSEYVLLRITQLSDQDEEHAEDDRLWTAPIWFESSAFHHHMDQQPRLRIVRFVPDPQGDDFTREEITLANRGSAALNLSGWRVRDLAGNVWVLDGLLGIEPGEEKTMLRGGQPMSLNNGGDEIELVAPDGTVVQTIAYGQVAVDEEIRPDAID</sequence>
<protein>
    <recommendedName>
        <fullName evidence="1">LTD domain-containing protein</fullName>
    </recommendedName>
</protein>
<evidence type="ECO:0000313" key="3">
    <source>
        <dbReference type="Proteomes" id="UP000007753"/>
    </source>
</evidence>
<reference evidence="2 3" key="1">
    <citation type="journal article" date="2010" name="J. Bacteriol.">
        <title>Complete genome sequence of the representative gamma-hexachlorocyclohexane-degrading bacterium Sphingobium japonicum UT26.</title>
        <authorList>
            <person name="Nagata Y."/>
            <person name="Ohtsubo Y."/>
            <person name="Endo R."/>
            <person name="Ichikawa N."/>
            <person name="Ankai A."/>
            <person name="Oguchi A."/>
            <person name="Fukui S."/>
            <person name="Fujita N."/>
            <person name="Tsuda M."/>
        </authorList>
    </citation>
    <scope>NUCLEOTIDE SEQUENCE [LARGE SCALE GENOMIC DNA]</scope>
    <source>
        <strain evidence="3">DSM 16413 / CCM 7287 / MTCC 6362 / UT26 / NBRC 101211 / UT26S</strain>
    </source>
</reference>
<dbReference type="InterPro" id="IPR001322">
    <property type="entry name" value="Lamin_tail_dom"/>
</dbReference>
<organism evidence="2 3">
    <name type="scientific">Sphingobium indicum (strain DSM 16413 / CCM 7287 / MTCC 6362 / UT26 / NBRC 101211 / UT26S)</name>
    <name type="common">Sphingobium japonicum</name>
    <dbReference type="NCBI Taxonomy" id="452662"/>
    <lineage>
        <taxon>Bacteria</taxon>
        <taxon>Pseudomonadati</taxon>
        <taxon>Pseudomonadota</taxon>
        <taxon>Alphaproteobacteria</taxon>
        <taxon>Sphingomonadales</taxon>
        <taxon>Sphingomonadaceae</taxon>
        <taxon>Sphingobium</taxon>
    </lineage>
</organism>
<name>D4Z4B7_SPHIU</name>
<dbReference type="SUPFAM" id="SSF89550">
    <property type="entry name" value="PHP domain-like"/>
    <property type="match status" value="1"/>
</dbReference>
<accession>D4Z4B7</accession>
<proteinExistence type="predicted"/>
<evidence type="ECO:0000259" key="1">
    <source>
        <dbReference type="Pfam" id="PF00932"/>
    </source>
</evidence>